<feature type="domain" description="EGF-like" evidence="5">
    <location>
        <begin position="703"/>
        <end position="741"/>
    </location>
</feature>
<dbReference type="OMA" id="CFTNYFG"/>
<feature type="domain" description="EGF-like" evidence="5">
    <location>
        <begin position="344"/>
        <end position="385"/>
    </location>
</feature>
<feature type="domain" description="EGF-like" evidence="5">
    <location>
        <begin position="1343"/>
        <end position="1376"/>
    </location>
</feature>
<feature type="transmembrane region" description="Helical" evidence="4">
    <location>
        <begin position="1818"/>
        <end position="1840"/>
    </location>
</feature>
<evidence type="ECO:0000256" key="4">
    <source>
        <dbReference type="SAM" id="Phobius"/>
    </source>
</evidence>
<dbReference type="SMART" id="SM00261">
    <property type="entry name" value="FU"/>
    <property type="match status" value="16"/>
</dbReference>
<dbReference type="eggNOG" id="KOG3525">
    <property type="taxonomic scope" value="Eukaryota"/>
</dbReference>
<feature type="domain" description="EGF-like" evidence="5">
    <location>
        <begin position="881"/>
        <end position="924"/>
    </location>
</feature>
<feature type="transmembrane region" description="Helical" evidence="4">
    <location>
        <begin position="1959"/>
        <end position="1982"/>
    </location>
</feature>
<dbReference type="OrthoDB" id="304080at2759"/>
<dbReference type="InterPro" id="IPR000742">
    <property type="entry name" value="EGF"/>
</dbReference>
<feature type="transmembrane region" description="Helical" evidence="4">
    <location>
        <begin position="1714"/>
        <end position="1734"/>
    </location>
</feature>
<keyword evidence="3" id="KW-1015">Disulfide bond</keyword>
<feature type="transmembrane region" description="Helical" evidence="4">
    <location>
        <begin position="1925"/>
        <end position="1944"/>
    </location>
</feature>
<feature type="domain" description="EGF-like" evidence="5">
    <location>
        <begin position="1123"/>
        <end position="1152"/>
    </location>
</feature>
<keyword evidence="4" id="KW-0812">Transmembrane</keyword>
<feature type="domain" description="EGF-like" evidence="5">
    <location>
        <begin position="932"/>
        <end position="970"/>
    </location>
</feature>
<feature type="domain" description="EGF-like" evidence="5">
    <location>
        <begin position="1092"/>
        <end position="1122"/>
    </location>
</feature>
<feature type="transmembrane region" description="Helical" evidence="4">
    <location>
        <begin position="139"/>
        <end position="163"/>
    </location>
</feature>
<feature type="domain" description="EGF-like" evidence="5">
    <location>
        <begin position="386"/>
        <end position="418"/>
    </location>
</feature>
<feature type="transmembrane region" description="Helical" evidence="4">
    <location>
        <begin position="1893"/>
        <end position="1913"/>
    </location>
</feature>
<dbReference type="KEGG" id="ptm:GSPATT00026891001"/>
<feature type="transmembrane region" description="Helical" evidence="4">
    <location>
        <begin position="1755"/>
        <end position="1774"/>
    </location>
</feature>
<dbReference type="InterPro" id="IPR006212">
    <property type="entry name" value="Furin_repeat"/>
</dbReference>
<feature type="domain" description="EGF-like" evidence="5">
    <location>
        <begin position="554"/>
        <end position="599"/>
    </location>
</feature>
<gene>
    <name evidence="6" type="ORF">GSPATT00026891001</name>
</gene>
<dbReference type="PANTHER" id="PTHR15332">
    <property type="entry name" value="PROPROTEIN CONVERTASE SUBTILISIN_KEXIN TYPE 5-LIKE"/>
    <property type="match status" value="1"/>
</dbReference>
<keyword evidence="7" id="KW-1185">Reference proteome</keyword>
<keyword evidence="1" id="KW-0732">Signal</keyword>
<feature type="domain" description="EGF-like" evidence="5">
    <location>
        <begin position="1059"/>
        <end position="1091"/>
    </location>
</feature>
<dbReference type="Pfam" id="PF13948">
    <property type="entry name" value="DUF4215"/>
    <property type="match status" value="1"/>
</dbReference>
<dbReference type="InterPro" id="IPR009030">
    <property type="entry name" value="Growth_fac_rcpt_cys_sf"/>
</dbReference>
<feature type="domain" description="EGF-like" evidence="5">
    <location>
        <begin position="232"/>
        <end position="262"/>
    </location>
</feature>
<feature type="domain" description="EGF-like" evidence="5">
    <location>
        <begin position="201"/>
        <end position="231"/>
    </location>
</feature>
<feature type="domain" description="EGF-like" evidence="5">
    <location>
        <begin position="793"/>
        <end position="832"/>
    </location>
</feature>
<feature type="domain" description="EGF-like" evidence="5">
    <location>
        <begin position="1243"/>
        <end position="1289"/>
    </location>
</feature>
<feature type="domain" description="EGF-like" evidence="5">
    <location>
        <begin position="840"/>
        <end position="879"/>
    </location>
</feature>
<evidence type="ECO:0000256" key="1">
    <source>
        <dbReference type="ARBA" id="ARBA00022729"/>
    </source>
</evidence>
<feature type="domain" description="EGF-like" evidence="5">
    <location>
        <begin position="978"/>
        <end position="1016"/>
    </location>
</feature>
<feature type="domain" description="EGF-like" evidence="5">
    <location>
        <begin position="1153"/>
        <end position="1196"/>
    </location>
</feature>
<dbReference type="HOGENOM" id="CLU_242721_0_0_1"/>
<dbReference type="RefSeq" id="XP_001461940.1">
    <property type="nucleotide sequence ID" value="XM_001461903.1"/>
</dbReference>
<keyword evidence="4" id="KW-1133">Transmembrane helix</keyword>
<evidence type="ECO:0000256" key="3">
    <source>
        <dbReference type="ARBA" id="ARBA00023157"/>
    </source>
</evidence>
<feature type="domain" description="EGF-like" evidence="5">
    <location>
        <begin position="600"/>
        <end position="631"/>
    </location>
</feature>
<organism evidence="6 7">
    <name type="scientific">Paramecium tetraurelia</name>
    <dbReference type="NCBI Taxonomy" id="5888"/>
    <lineage>
        <taxon>Eukaryota</taxon>
        <taxon>Sar</taxon>
        <taxon>Alveolata</taxon>
        <taxon>Ciliophora</taxon>
        <taxon>Intramacronucleata</taxon>
        <taxon>Oligohymenophorea</taxon>
        <taxon>Peniculida</taxon>
        <taxon>Parameciidae</taxon>
        <taxon>Paramecium</taxon>
    </lineage>
</organism>
<evidence type="ECO:0000259" key="5">
    <source>
        <dbReference type="SMART" id="SM00181"/>
    </source>
</evidence>
<proteinExistence type="predicted"/>
<evidence type="ECO:0000313" key="6">
    <source>
        <dbReference type="EMBL" id="CAK94567.1"/>
    </source>
</evidence>
<dbReference type="EMBL" id="CT868678">
    <property type="protein sequence ID" value="CAK94567.1"/>
    <property type="molecule type" value="Genomic_DNA"/>
</dbReference>
<feature type="domain" description="EGF-like" evidence="5">
    <location>
        <begin position="435"/>
        <end position="479"/>
    </location>
</feature>
<feature type="domain" description="EGF-like" evidence="5">
    <location>
        <begin position="656"/>
        <end position="695"/>
    </location>
</feature>
<dbReference type="Proteomes" id="UP000000600">
    <property type="component" value="Unassembled WGS sequence"/>
</dbReference>
<dbReference type="PANTHER" id="PTHR15332:SF175">
    <property type="entry name" value="PROPROTEIN CONVERTASE SUBTILISIN_KEXIN TYPE 5-LIKE"/>
    <property type="match status" value="1"/>
</dbReference>
<name>A0EGX6_PARTE</name>
<feature type="domain" description="EGF-like" evidence="5">
    <location>
        <begin position="1197"/>
        <end position="1229"/>
    </location>
</feature>
<keyword evidence="2" id="KW-0677">Repeat</keyword>
<feature type="domain" description="EGF-like" evidence="5">
    <location>
        <begin position="1017"/>
        <end position="1048"/>
    </location>
</feature>
<dbReference type="GeneID" id="5047725"/>
<dbReference type="Gene3D" id="2.10.220.10">
    <property type="entry name" value="Hormone Receptor, Insulin-like Growth Factor Receptor 1, Chain A, domain 2"/>
    <property type="match status" value="7"/>
</dbReference>
<dbReference type="InterPro" id="IPR011936">
    <property type="entry name" value="Myxo_disulph_rpt"/>
</dbReference>
<feature type="domain" description="EGF-like" evidence="5">
    <location>
        <begin position="1384"/>
        <end position="1424"/>
    </location>
</feature>
<feature type="domain" description="EGF-like" evidence="5">
    <location>
        <begin position="746"/>
        <end position="788"/>
    </location>
</feature>
<accession>A0EGX6</accession>
<feature type="domain" description="EGF-like" evidence="5">
    <location>
        <begin position="168"/>
        <end position="200"/>
    </location>
</feature>
<protein>
    <recommendedName>
        <fullName evidence="5">EGF-like domain-containing protein</fullName>
    </recommendedName>
</protein>
<feature type="transmembrane region" description="Helical" evidence="4">
    <location>
        <begin position="1861"/>
        <end position="1887"/>
    </location>
</feature>
<feature type="domain" description="EGF-like" evidence="5">
    <location>
        <begin position="524"/>
        <end position="553"/>
    </location>
</feature>
<feature type="domain" description="EGF-like" evidence="5">
    <location>
        <begin position="310"/>
        <end position="339"/>
    </location>
</feature>
<dbReference type="InParanoid" id="A0EGX6"/>
<evidence type="ECO:0000313" key="7">
    <source>
        <dbReference type="Proteomes" id="UP000000600"/>
    </source>
</evidence>
<dbReference type="SMART" id="SM00181">
    <property type="entry name" value="EGF"/>
    <property type="match status" value="27"/>
</dbReference>
<evidence type="ECO:0000256" key="2">
    <source>
        <dbReference type="ARBA" id="ARBA00022737"/>
    </source>
</evidence>
<dbReference type="SUPFAM" id="SSF57184">
    <property type="entry name" value="Growth factor receptor domain"/>
    <property type="match status" value="9"/>
</dbReference>
<sequence>MYSIKTKNLISCFSKNTQMNLQTLLFFFPTSFIQKVENAISKQGGNQKWLIFEYSQLISKHNEKVNKLFYCFKRPFHYKTYPPKLEKFNFNQFNEITYKILSQKSQIIQFLQNNSIQIYHTYIINIRISKTLKIMNQNALLILLTVSCLLQGGFGCPAGTWGISPCLPCMSECATCSIATQCNSCKPGYYYVSSGFGQCPDCSSTCKTCTSSSTHCTSCNDGYYLSGTNCPACLSPCSLCVTTNSNCLGCVSGYYISGSTCVTCSKPCAECTTSPSNCTVCVDSANQAIPSCDCTQPTKYLDTTTYMCNNCVSPCLNCSTASLCDSCVNGYVISGHACLPCTKPCANCTINQTNCQTCVDSANQTPPSCSCNSGFIMNLSTFMCDQCIHPCLTCQNSVSECHSCASTYQYDSTAHTCTCLTNQYEDSGSPKTCQNCQSPCLTCSSNVNCNSCISGINRHQSGSSCICDDGYYDNGGVCTLCSLPCTKCTSPTVCTECYQISYQVLSDCHCMNTYYMDATFTCQSCISPCLNCSSNSVCTSCIDNYYLDTTNCVQCTLPCFNCVDIDTKCTSCAHPQQTVQSNQCVCDDGYYMDASYYCQLCTHPCSKCTNTSTQCTDCASTFISSGSNSCICADGKYEETTNSPSDCQTCTSPCVKCEITSTHCLTCIDTNQSVDPSSYQCICNIGWVANGNYCDQCLSPCTSCSGTTTYCTACKDAHHQIVSGQCICESGWVNDANYDCQPCVSPCSSCSINTTHCDSCLDIHHIINASYQCICQDTYYSDTISHCEPCVLPCANCDINGCLTCIDTNQYIDSNLDCICNNGYYMDTVNCSLCQLPCVYCTTLLDCLTCIDANQSIVGDRCVCNDGYYASGNYCNQCQLPCTKCVTTQNTCTQCVDPNHLLINNNCVCKPGYGQSGLNGNYCSMCQYPCLECSINVNTCTKCIDSSLFKLENNQCLCQEGYYKDENQCLRCAPQCKSCEQFQDYCLACKDVTFIQINNQCFCDYGYFLNSAFQCKPCNSPCTTCQYNNNFCTSCIKEYQYLINNTCVCQDGYYMQNYECSLCYYTCTKCFSFNICNACVDGYYLNNDICTQCDTQCLTCIDHDECLACSDGYYMVQTHKCTSCISNCKECDNSYTCITCFDGYFLYDEQCVKCDDNCHTCVDEYQKCLSCNDNFLLIDNKCICQEGYYYQNYECLKCQYPCKICEQEFKCNECLSLSNIILSDQNMCVCKDGYFWLDNGCQQCDETCQTCFLKSQNCLSCQPQSNRVLFNNKCQCQNGYYLNEFNLCQTCNSEEGKIIKSCKYKNCPDSQWTYGEEYGCSNCIIDKYYSCVNTILQQSICFKCPQYCELCNEDDLNQLVCKKCQSGYFVDANSCNKCNDKCKECADSSSNCLSCRFVQNDQKQCKLCESMDGYYTDYKNNLCYSKCGDGIKSKDEECDDGNILDFDGCNQNCRKEQNYICQMGICLSTSNIPVPKLQAIGDTSLYNPQRLFQLTYNLDLDLPDNFNLSQFIQLELYNGFEFKNINYEYSITQQLEIQNSNKTQLSAIIKLTLNRTSSQESLQIVYNNLTSFSSDGQIQQISYLTQEIKKYTLIDQQLIEEVGLVNSGNYYILYILAGFAGGSILFGGVDIFYNLLDTLQMLSYLKYINTQFPYNLEQFFDLFGFAQLSFISKYFDIEGLIDPYIDFQRLKSIPKKISDDGYSSLFIINGTSLLTIWLSFLFVFAIAIMVLPILRQFQMKYFSDTPEKDKWVLRIKLYLLSIKIFIGELCYIIISEFIFSGMIRTHISTAYDYSFSMILQISALELRSQDQLAQVSSVLSLLALAVYLLVIYAITYISQLSNYSITQQNNKQRYGSVFEGLNLIGFCRYTNAIILLKKLLFMFLLIFTYHDPLFQSINLAFLSLIQSLLIFYFKPFEDQNEYKKQFSCEVNISITLFLISILIIDQDLHYNFFTEEDKINLGWCCIICISCILIIQLVIDIYQQWRLLIKKYRQIKRLIEKINKLFFSQSESHVSHTPLSVVH</sequence>
<reference evidence="6 7" key="1">
    <citation type="journal article" date="2006" name="Nature">
        <title>Global trends of whole-genome duplications revealed by the ciliate Paramecium tetraurelia.</title>
        <authorList>
            <consortium name="Genoscope"/>
            <person name="Aury J.-M."/>
            <person name="Jaillon O."/>
            <person name="Duret L."/>
            <person name="Noel B."/>
            <person name="Jubin C."/>
            <person name="Porcel B.M."/>
            <person name="Segurens B."/>
            <person name="Daubin V."/>
            <person name="Anthouard V."/>
            <person name="Aiach N."/>
            <person name="Arnaiz O."/>
            <person name="Billaut A."/>
            <person name="Beisson J."/>
            <person name="Blanc I."/>
            <person name="Bouhouche K."/>
            <person name="Camara F."/>
            <person name="Duharcourt S."/>
            <person name="Guigo R."/>
            <person name="Gogendeau D."/>
            <person name="Katinka M."/>
            <person name="Keller A.-M."/>
            <person name="Kissmehl R."/>
            <person name="Klotz C."/>
            <person name="Koll F."/>
            <person name="Le Moue A."/>
            <person name="Lepere C."/>
            <person name="Malinsky S."/>
            <person name="Nowacki M."/>
            <person name="Nowak J.K."/>
            <person name="Plattner H."/>
            <person name="Poulain J."/>
            <person name="Ruiz F."/>
            <person name="Serrano V."/>
            <person name="Zagulski M."/>
            <person name="Dessen P."/>
            <person name="Betermier M."/>
            <person name="Weissenbach J."/>
            <person name="Scarpelli C."/>
            <person name="Schachter V."/>
            <person name="Sperling L."/>
            <person name="Meyer E."/>
            <person name="Cohen J."/>
            <person name="Wincker P."/>
        </authorList>
    </citation>
    <scope>NUCLEOTIDE SEQUENCE [LARGE SCALE GENOMIC DNA]</scope>
    <source>
        <strain evidence="6 7">Stock d4-2</strain>
    </source>
</reference>
<keyword evidence="4" id="KW-0472">Membrane</keyword>